<dbReference type="EnsemblPlants" id="AET1Gv20690000.7">
    <property type="protein sequence ID" value="AET1Gv20690000.7"/>
    <property type="gene ID" value="AET1Gv20690000"/>
</dbReference>
<reference evidence="2" key="5">
    <citation type="journal article" date="2021" name="G3 (Bethesda)">
        <title>Aegilops tauschii genome assembly Aet v5.0 features greater sequence contiguity and improved annotation.</title>
        <authorList>
            <person name="Wang L."/>
            <person name="Zhu T."/>
            <person name="Rodriguez J.C."/>
            <person name="Deal K.R."/>
            <person name="Dubcovsky J."/>
            <person name="McGuire P.E."/>
            <person name="Lux T."/>
            <person name="Spannagl M."/>
            <person name="Mayer K.F.X."/>
            <person name="Baldrich P."/>
            <person name="Meyers B.C."/>
            <person name="Huo N."/>
            <person name="Gu Y.Q."/>
            <person name="Zhou H."/>
            <person name="Devos K.M."/>
            <person name="Bennetzen J.L."/>
            <person name="Unver T."/>
            <person name="Budak H."/>
            <person name="Gulick P.J."/>
            <person name="Galiba G."/>
            <person name="Kalapos B."/>
            <person name="Nelson D.R."/>
            <person name="Li P."/>
            <person name="You F.M."/>
            <person name="Luo M.C."/>
            <person name="Dvorak J."/>
        </authorList>
    </citation>
    <scope>NUCLEOTIDE SEQUENCE [LARGE SCALE GENOMIC DNA]</scope>
    <source>
        <strain evidence="2">cv. AL8/78</strain>
    </source>
</reference>
<reference evidence="3" key="2">
    <citation type="journal article" date="2017" name="Nat. Plants">
        <title>The Aegilops tauschii genome reveals multiple impacts of transposons.</title>
        <authorList>
            <person name="Zhao G."/>
            <person name="Zou C."/>
            <person name="Li K."/>
            <person name="Wang K."/>
            <person name="Li T."/>
            <person name="Gao L."/>
            <person name="Zhang X."/>
            <person name="Wang H."/>
            <person name="Yang Z."/>
            <person name="Liu X."/>
            <person name="Jiang W."/>
            <person name="Mao L."/>
            <person name="Kong X."/>
            <person name="Jiao Y."/>
            <person name="Jia J."/>
        </authorList>
    </citation>
    <scope>NUCLEOTIDE SEQUENCE [LARGE SCALE GENOMIC DNA]</scope>
    <source>
        <strain evidence="3">cv. AL8/78</strain>
    </source>
</reference>
<sequence>GYFRLQTEGDSKLAGKSGDVSVKKDALGPHGGSSGTSAQGVSMPVLVYFVILLKN</sequence>
<reference evidence="2" key="4">
    <citation type="submission" date="2019-03" db="UniProtKB">
        <authorList>
            <consortium name="EnsemblPlants"/>
        </authorList>
    </citation>
    <scope>IDENTIFICATION</scope>
</reference>
<dbReference type="Gramene" id="AET1Gv20690000.7">
    <property type="protein sequence ID" value="AET1Gv20690000.7"/>
    <property type="gene ID" value="AET1Gv20690000"/>
</dbReference>
<accession>A0A452ZAH6</accession>
<evidence type="ECO:0000313" key="2">
    <source>
        <dbReference type="EnsemblPlants" id="AET1Gv20690000.7"/>
    </source>
</evidence>
<reference evidence="2" key="3">
    <citation type="journal article" date="2017" name="Nature">
        <title>Genome sequence of the progenitor of the wheat D genome Aegilops tauschii.</title>
        <authorList>
            <person name="Luo M.C."/>
            <person name="Gu Y.Q."/>
            <person name="Puiu D."/>
            <person name="Wang H."/>
            <person name="Twardziok S.O."/>
            <person name="Deal K.R."/>
            <person name="Huo N."/>
            <person name="Zhu T."/>
            <person name="Wang L."/>
            <person name="Wang Y."/>
            <person name="McGuire P.E."/>
            <person name="Liu S."/>
            <person name="Long H."/>
            <person name="Ramasamy R.K."/>
            <person name="Rodriguez J.C."/>
            <person name="Van S.L."/>
            <person name="Yuan L."/>
            <person name="Wang Z."/>
            <person name="Xia Z."/>
            <person name="Xiao L."/>
            <person name="Anderson O.D."/>
            <person name="Ouyang S."/>
            <person name="Liang Y."/>
            <person name="Zimin A.V."/>
            <person name="Pertea G."/>
            <person name="Qi P."/>
            <person name="Bennetzen J.L."/>
            <person name="Dai X."/>
            <person name="Dawson M.W."/>
            <person name="Muller H.G."/>
            <person name="Kugler K."/>
            <person name="Rivarola-Duarte L."/>
            <person name="Spannagl M."/>
            <person name="Mayer K.F.X."/>
            <person name="Lu F.H."/>
            <person name="Bevan M.W."/>
            <person name="Leroy P."/>
            <person name="Li P."/>
            <person name="You F.M."/>
            <person name="Sun Q."/>
            <person name="Liu Z."/>
            <person name="Lyons E."/>
            <person name="Wicker T."/>
            <person name="Salzberg S.L."/>
            <person name="Devos K.M."/>
            <person name="Dvorak J."/>
        </authorList>
    </citation>
    <scope>NUCLEOTIDE SEQUENCE [LARGE SCALE GENOMIC DNA]</scope>
    <source>
        <strain evidence="2">cv. AL8/78</strain>
    </source>
</reference>
<reference evidence="3" key="1">
    <citation type="journal article" date="2014" name="Science">
        <title>Ancient hybridizations among the ancestral genomes of bread wheat.</title>
        <authorList>
            <consortium name="International Wheat Genome Sequencing Consortium,"/>
            <person name="Marcussen T."/>
            <person name="Sandve S.R."/>
            <person name="Heier L."/>
            <person name="Spannagl M."/>
            <person name="Pfeifer M."/>
            <person name="Jakobsen K.S."/>
            <person name="Wulff B.B."/>
            <person name="Steuernagel B."/>
            <person name="Mayer K.F."/>
            <person name="Olsen O.A."/>
        </authorList>
    </citation>
    <scope>NUCLEOTIDE SEQUENCE [LARGE SCALE GENOMIC DNA]</scope>
    <source>
        <strain evidence="3">cv. AL8/78</strain>
    </source>
</reference>
<evidence type="ECO:0000256" key="1">
    <source>
        <dbReference type="SAM" id="MobiDB-lite"/>
    </source>
</evidence>
<dbReference type="AlphaFoldDB" id="A0A452ZAH6"/>
<evidence type="ECO:0000313" key="3">
    <source>
        <dbReference type="Proteomes" id="UP000015105"/>
    </source>
</evidence>
<organism evidence="2 3">
    <name type="scientific">Aegilops tauschii subsp. strangulata</name>
    <name type="common">Goatgrass</name>
    <dbReference type="NCBI Taxonomy" id="200361"/>
    <lineage>
        <taxon>Eukaryota</taxon>
        <taxon>Viridiplantae</taxon>
        <taxon>Streptophyta</taxon>
        <taxon>Embryophyta</taxon>
        <taxon>Tracheophyta</taxon>
        <taxon>Spermatophyta</taxon>
        <taxon>Magnoliopsida</taxon>
        <taxon>Liliopsida</taxon>
        <taxon>Poales</taxon>
        <taxon>Poaceae</taxon>
        <taxon>BOP clade</taxon>
        <taxon>Pooideae</taxon>
        <taxon>Triticodae</taxon>
        <taxon>Triticeae</taxon>
        <taxon>Triticinae</taxon>
        <taxon>Aegilops</taxon>
    </lineage>
</organism>
<proteinExistence type="predicted"/>
<feature type="region of interest" description="Disordered" evidence="1">
    <location>
        <begin position="1"/>
        <end position="39"/>
    </location>
</feature>
<name>A0A452ZAH6_AEGTS</name>
<keyword evidence="3" id="KW-1185">Reference proteome</keyword>
<dbReference type="Proteomes" id="UP000015105">
    <property type="component" value="Chromosome 1D"/>
</dbReference>
<protein>
    <submittedName>
        <fullName evidence="2">Uncharacterized protein</fullName>
    </submittedName>
</protein>